<protein>
    <submittedName>
        <fullName evidence="2">Dimethyl sulfoxide reductase anchor subunit</fullName>
        <ecNumber evidence="2">1.8.5.3</ecNumber>
    </submittedName>
</protein>
<feature type="transmembrane region" description="Helical" evidence="1">
    <location>
        <begin position="279"/>
        <end position="302"/>
    </location>
</feature>
<feature type="transmembrane region" description="Helical" evidence="1">
    <location>
        <begin position="237"/>
        <end position="258"/>
    </location>
</feature>
<keyword evidence="1" id="KW-0812">Transmembrane</keyword>
<dbReference type="PANTHER" id="PTHR38095">
    <property type="entry name" value="ANAEROBIC DIMETHYL SULFOXIDE REDUCTASE CHAIN YNFH"/>
    <property type="match status" value="1"/>
</dbReference>
<dbReference type="PANTHER" id="PTHR38095:SF2">
    <property type="entry name" value="ANAEROBIC DIMETHYL SULFOXIDE REDUCTASE CHAIN C"/>
    <property type="match status" value="1"/>
</dbReference>
<keyword evidence="2" id="KW-0560">Oxidoreductase</keyword>
<organism evidence="2 3">
    <name type="scientific">Gleimia hominis</name>
    <dbReference type="NCBI Taxonomy" id="595468"/>
    <lineage>
        <taxon>Bacteria</taxon>
        <taxon>Bacillati</taxon>
        <taxon>Actinomycetota</taxon>
        <taxon>Actinomycetes</taxon>
        <taxon>Actinomycetales</taxon>
        <taxon>Actinomycetaceae</taxon>
        <taxon>Gleimia</taxon>
    </lineage>
</organism>
<evidence type="ECO:0000313" key="3">
    <source>
        <dbReference type="Proteomes" id="UP001247542"/>
    </source>
</evidence>
<dbReference type="RefSeq" id="WP_313272865.1">
    <property type="nucleotide sequence ID" value="NZ_JASXSX010000001.1"/>
</dbReference>
<evidence type="ECO:0000313" key="2">
    <source>
        <dbReference type="EMBL" id="MDT3767371.1"/>
    </source>
</evidence>
<dbReference type="EMBL" id="JASXSX010000001">
    <property type="protein sequence ID" value="MDT3767371.1"/>
    <property type="molecule type" value="Genomic_DNA"/>
</dbReference>
<dbReference type="GO" id="GO:0016491">
    <property type="term" value="F:oxidoreductase activity"/>
    <property type="evidence" value="ECO:0007669"/>
    <property type="project" value="UniProtKB-KW"/>
</dbReference>
<evidence type="ECO:0000256" key="1">
    <source>
        <dbReference type="SAM" id="Phobius"/>
    </source>
</evidence>
<feature type="transmembrane region" description="Helical" evidence="1">
    <location>
        <begin position="6"/>
        <end position="28"/>
    </location>
</feature>
<gene>
    <name evidence="2" type="ORF">QS713_04730</name>
</gene>
<comment type="caution">
    <text evidence="2">The sequence shown here is derived from an EMBL/GenBank/DDBJ whole genome shotgun (WGS) entry which is preliminary data.</text>
</comment>
<keyword evidence="1" id="KW-1133">Transmembrane helix</keyword>
<dbReference type="InterPro" id="IPR007059">
    <property type="entry name" value="DmsC"/>
</dbReference>
<feature type="transmembrane region" description="Helical" evidence="1">
    <location>
        <begin position="149"/>
        <end position="171"/>
    </location>
</feature>
<reference evidence="2 3" key="1">
    <citation type="submission" date="2023-06" db="EMBL/GenBank/DDBJ databases">
        <title>Draft genome sequence of Gleimia hominis type strain CCUG 57540T.</title>
        <authorList>
            <person name="Salva-Serra F."/>
            <person name="Cardew S."/>
            <person name="Jensie Markopoulos S."/>
            <person name="Ohlen M."/>
            <person name="Inganas E."/>
            <person name="Svensson-Stadler L."/>
            <person name="Moore E.R.B."/>
        </authorList>
    </citation>
    <scope>NUCLEOTIDE SEQUENCE [LARGE SCALE GENOMIC DNA]</scope>
    <source>
        <strain evidence="2 3">CCUG 57540</strain>
    </source>
</reference>
<proteinExistence type="predicted"/>
<feature type="transmembrane region" description="Helical" evidence="1">
    <location>
        <begin position="111"/>
        <end position="129"/>
    </location>
</feature>
<sequence>MDLAVWSAALFTVLAQLSVGAFIVLGVFNVIGHLRYPNRVKNRLADPALYAIGPTIFVAMLAALPHVLRPLPRFNQAIFTPETILGTIFGILGFLFAIAQWKRISAARVRWLFAFVVAAVGIVFVAVMAHTYVAQNNPMWPGFTTPVQFFLTAIISGMLAVSFAFALYPWLRENQTYRRFIEKDPDGTSALLDAEVNRLLSSSIRVIGFISIGLIVVELVMLIFNALLGTYPRSMPIPMLIITAVLLLAGIGFDTAAITSVPKLGSSVLKPTARTLRSLLYVGATLALVWTALFIDRLYYFYAGIGQ</sequence>
<name>A0ABU3IAJ2_9ACTO</name>
<keyword evidence="3" id="KW-1185">Reference proteome</keyword>
<accession>A0ABU3IAJ2</accession>
<feature type="transmembrane region" description="Helical" evidence="1">
    <location>
        <begin position="48"/>
        <end position="68"/>
    </location>
</feature>
<dbReference type="EC" id="1.8.5.3" evidence="2"/>
<dbReference type="Pfam" id="PF04976">
    <property type="entry name" value="DmsC"/>
    <property type="match status" value="1"/>
</dbReference>
<dbReference type="Proteomes" id="UP001247542">
    <property type="component" value="Unassembled WGS sequence"/>
</dbReference>
<keyword evidence="1" id="KW-0472">Membrane</keyword>
<feature type="transmembrane region" description="Helical" evidence="1">
    <location>
        <begin position="206"/>
        <end position="231"/>
    </location>
</feature>
<feature type="transmembrane region" description="Helical" evidence="1">
    <location>
        <begin position="74"/>
        <end position="99"/>
    </location>
</feature>